<feature type="region of interest" description="Disordered" evidence="2">
    <location>
        <begin position="333"/>
        <end position="360"/>
    </location>
</feature>
<sequence>MSDNENNNTPQNENIEQEEINTLTVITKSCYSIIKLNHNQIKIELEKRKLNTEGKITELKSRLFRYLKGEWLDTDFSKNNKIMSDKTPFYKPTKFSGAIHENIDSFIQKYNKASNINAWSVEQKKSFLPIYLVNTASTFLDNFENNYPTSNWDQVERALRLEFEPTAQKHMLRTMLEKRKQLPEETTASYINDAENLCKRIDPNMSQSEIAHTIMKGLKPEIARYVGILDNTNLEDLKKNIRKYESIEFMINGKTTQSNDDIRTQITKEHVNIIEENKTKKQIDTLTNQISNLETTINNLNQQIINNNKNFGKSNNNQYTNRPEINRQYTNRLHQGQVNSNKNNYIQNSNYEKTRQPSQL</sequence>
<dbReference type="AlphaFoldDB" id="A0AAV0XP23"/>
<dbReference type="InterPro" id="IPR005162">
    <property type="entry name" value="Retrotrans_gag_dom"/>
</dbReference>
<keyword evidence="5" id="KW-1185">Reference proteome</keyword>
<dbReference type="PANTHER" id="PTHR33194">
    <property type="entry name" value="ZINC KNUCKLE DOMAINCONTAINING PROTEIN"/>
    <property type="match status" value="1"/>
</dbReference>
<protein>
    <recommendedName>
        <fullName evidence="3">Retrotransposon gag domain-containing protein</fullName>
    </recommendedName>
</protein>
<feature type="domain" description="Retrotransposon gag" evidence="3">
    <location>
        <begin position="128"/>
        <end position="220"/>
    </location>
</feature>
<organism evidence="4 5">
    <name type="scientific">Macrosiphum euphorbiae</name>
    <name type="common">potato aphid</name>
    <dbReference type="NCBI Taxonomy" id="13131"/>
    <lineage>
        <taxon>Eukaryota</taxon>
        <taxon>Metazoa</taxon>
        <taxon>Ecdysozoa</taxon>
        <taxon>Arthropoda</taxon>
        <taxon>Hexapoda</taxon>
        <taxon>Insecta</taxon>
        <taxon>Pterygota</taxon>
        <taxon>Neoptera</taxon>
        <taxon>Paraneoptera</taxon>
        <taxon>Hemiptera</taxon>
        <taxon>Sternorrhyncha</taxon>
        <taxon>Aphidomorpha</taxon>
        <taxon>Aphidoidea</taxon>
        <taxon>Aphididae</taxon>
        <taxon>Macrosiphini</taxon>
        <taxon>Macrosiphum</taxon>
    </lineage>
</organism>
<dbReference type="Pfam" id="PF03732">
    <property type="entry name" value="Retrotrans_gag"/>
    <property type="match status" value="1"/>
</dbReference>
<reference evidence="4 5" key="1">
    <citation type="submission" date="2023-01" db="EMBL/GenBank/DDBJ databases">
        <authorList>
            <person name="Whitehead M."/>
        </authorList>
    </citation>
    <scope>NUCLEOTIDE SEQUENCE [LARGE SCALE GENOMIC DNA]</scope>
</reference>
<gene>
    <name evidence="4" type="ORF">MEUPH1_LOCUS24378</name>
</gene>
<evidence type="ECO:0000256" key="2">
    <source>
        <dbReference type="SAM" id="MobiDB-lite"/>
    </source>
</evidence>
<accession>A0AAV0XP23</accession>
<proteinExistence type="predicted"/>
<dbReference type="Proteomes" id="UP001160148">
    <property type="component" value="Unassembled WGS sequence"/>
</dbReference>
<evidence type="ECO:0000313" key="4">
    <source>
        <dbReference type="EMBL" id="CAI6370235.1"/>
    </source>
</evidence>
<feature type="compositionally biased region" description="Low complexity" evidence="2">
    <location>
        <begin position="339"/>
        <end position="351"/>
    </location>
</feature>
<evidence type="ECO:0000256" key="1">
    <source>
        <dbReference type="SAM" id="Coils"/>
    </source>
</evidence>
<evidence type="ECO:0000259" key="3">
    <source>
        <dbReference type="Pfam" id="PF03732"/>
    </source>
</evidence>
<name>A0AAV0XP23_9HEMI</name>
<dbReference type="PANTHER" id="PTHR33194:SF4">
    <property type="entry name" value="CCHC-TYPE DOMAIN-CONTAINING PROTEIN"/>
    <property type="match status" value="1"/>
</dbReference>
<comment type="caution">
    <text evidence="4">The sequence shown here is derived from an EMBL/GenBank/DDBJ whole genome shotgun (WGS) entry which is preliminary data.</text>
</comment>
<dbReference type="EMBL" id="CARXXK010000273">
    <property type="protein sequence ID" value="CAI6370235.1"/>
    <property type="molecule type" value="Genomic_DNA"/>
</dbReference>
<evidence type="ECO:0000313" key="5">
    <source>
        <dbReference type="Proteomes" id="UP001160148"/>
    </source>
</evidence>
<keyword evidence="1" id="KW-0175">Coiled coil</keyword>
<feature type="coiled-coil region" evidence="1">
    <location>
        <begin position="276"/>
        <end position="310"/>
    </location>
</feature>